<dbReference type="NCBIfam" id="TIGR00225">
    <property type="entry name" value="prc"/>
    <property type="match status" value="1"/>
</dbReference>
<evidence type="ECO:0000256" key="2">
    <source>
        <dbReference type="ARBA" id="ARBA00022670"/>
    </source>
</evidence>
<sequence length="456" mass="49599">MRKQLWSFIFAVSFIFLIVGHVSAANNDQQLVQEIKTLVTENYVGTVNGNLKNAQTIPEIIAMLDPYSVYFTKQEFEAFMNSINQTAIGIGVVIEEHEDGIHILQVIEDGGAAKAGIQAGDIIVSINGQNIVGSSTQEVSSLLVGDEGTQVDITLHQENGQTVTKKVTRKKFSLPNVESELLFGDVGYIAMSSFSEDGGKLVKKALTQLKQRGATSFILDLQNNGGGYVAVAEELAGLFPKAKIAYLLEEAHTSHEVRAINQTEKFAADTRILVNRYSASASEMLAASLQDQQSAILYGETTYGKGVMQGFFELHDGSYLKLTVGKFTGPSGKEINGRGVQPTIETAAPLAQAHYDILKTHYKDYKELASLKNVPTNKTFTVKFSQTLAKTLKESSVQLVALGNQPIPITTKVDGKSLSITPAKPLIAGQDYMLIVHPQSQKNSKTGVYLYITVKK</sequence>
<evidence type="ECO:0000256" key="3">
    <source>
        <dbReference type="ARBA" id="ARBA00022729"/>
    </source>
</evidence>
<keyword evidence="3 7" id="KW-0732">Signal</keyword>
<keyword evidence="5 6" id="KW-0720">Serine protease</keyword>
<dbReference type="InterPro" id="IPR036034">
    <property type="entry name" value="PDZ_sf"/>
</dbReference>
<dbReference type="RefSeq" id="WP_264987565.1">
    <property type="nucleotide sequence ID" value="NZ_BRZA01000001.1"/>
</dbReference>
<proteinExistence type="inferred from homology"/>
<evidence type="ECO:0000259" key="8">
    <source>
        <dbReference type="PROSITE" id="PS50106"/>
    </source>
</evidence>
<keyword evidence="4 6" id="KW-0378">Hydrolase</keyword>
<evidence type="ECO:0000313" key="10">
    <source>
        <dbReference type="Proteomes" id="UP001065593"/>
    </source>
</evidence>
<comment type="similarity">
    <text evidence="1 6">Belongs to the peptidase S41A family.</text>
</comment>
<evidence type="ECO:0000256" key="7">
    <source>
        <dbReference type="SAM" id="SignalP"/>
    </source>
</evidence>
<dbReference type="SUPFAM" id="SSF50156">
    <property type="entry name" value="PDZ domain-like"/>
    <property type="match status" value="1"/>
</dbReference>
<dbReference type="Proteomes" id="UP001065593">
    <property type="component" value="Unassembled WGS sequence"/>
</dbReference>
<evidence type="ECO:0000256" key="5">
    <source>
        <dbReference type="ARBA" id="ARBA00022825"/>
    </source>
</evidence>
<dbReference type="SMART" id="SM00245">
    <property type="entry name" value="TSPc"/>
    <property type="match status" value="1"/>
</dbReference>
<dbReference type="SUPFAM" id="SSF52096">
    <property type="entry name" value="ClpP/crotonase"/>
    <property type="match status" value="1"/>
</dbReference>
<dbReference type="CDD" id="cd07560">
    <property type="entry name" value="Peptidase_S41_CPP"/>
    <property type="match status" value="1"/>
</dbReference>
<feature type="domain" description="PDZ" evidence="8">
    <location>
        <begin position="80"/>
        <end position="143"/>
    </location>
</feature>
<dbReference type="InterPro" id="IPR005151">
    <property type="entry name" value="Tail-specific_protease"/>
</dbReference>
<evidence type="ECO:0000313" key="9">
    <source>
        <dbReference type="EMBL" id="GLC87850.1"/>
    </source>
</evidence>
<reference evidence="9" key="1">
    <citation type="submission" date="2022-08" db="EMBL/GenBank/DDBJ databases">
        <title>Draft genome sequence of Lysinibacillus sp. strain KH24.</title>
        <authorList>
            <person name="Kanbe H."/>
            <person name="Itoh H."/>
        </authorList>
    </citation>
    <scope>NUCLEOTIDE SEQUENCE</scope>
    <source>
        <strain evidence="9">KH24</strain>
    </source>
</reference>
<name>A0ABQ5NHJ7_9BACI</name>
<dbReference type="InterPro" id="IPR032812">
    <property type="entry name" value="SbsA_Ig"/>
</dbReference>
<dbReference type="CDD" id="cd06782">
    <property type="entry name" value="cpPDZ_CPP-like"/>
    <property type="match status" value="1"/>
</dbReference>
<accession>A0ABQ5NHJ7</accession>
<dbReference type="PROSITE" id="PS50106">
    <property type="entry name" value="PDZ"/>
    <property type="match status" value="1"/>
</dbReference>
<keyword evidence="2 6" id="KW-0645">Protease</keyword>
<dbReference type="SMART" id="SM00228">
    <property type="entry name" value="PDZ"/>
    <property type="match status" value="1"/>
</dbReference>
<dbReference type="Pfam" id="PF17820">
    <property type="entry name" value="PDZ_6"/>
    <property type="match status" value="1"/>
</dbReference>
<comment type="caution">
    <text evidence="9">The sequence shown here is derived from an EMBL/GenBank/DDBJ whole genome shotgun (WGS) entry which is preliminary data.</text>
</comment>
<dbReference type="EMBL" id="BRZA01000001">
    <property type="protein sequence ID" value="GLC87850.1"/>
    <property type="molecule type" value="Genomic_DNA"/>
</dbReference>
<dbReference type="PANTHER" id="PTHR32060">
    <property type="entry name" value="TAIL-SPECIFIC PROTEASE"/>
    <property type="match status" value="1"/>
</dbReference>
<dbReference type="InterPro" id="IPR041489">
    <property type="entry name" value="PDZ_6"/>
</dbReference>
<dbReference type="Pfam" id="PF13205">
    <property type="entry name" value="Big_5"/>
    <property type="match status" value="1"/>
</dbReference>
<gene>
    <name evidence="9" type="ORF">LYSBPC_09770</name>
</gene>
<organism evidence="9 10">
    <name type="scientific">Lysinibacillus piscis</name>
    <dbReference type="NCBI Taxonomy" id="2518931"/>
    <lineage>
        <taxon>Bacteria</taxon>
        <taxon>Bacillati</taxon>
        <taxon>Bacillota</taxon>
        <taxon>Bacilli</taxon>
        <taxon>Bacillales</taxon>
        <taxon>Bacillaceae</taxon>
        <taxon>Lysinibacillus</taxon>
    </lineage>
</organism>
<evidence type="ECO:0000256" key="1">
    <source>
        <dbReference type="ARBA" id="ARBA00009179"/>
    </source>
</evidence>
<evidence type="ECO:0000256" key="6">
    <source>
        <dbReference type="RuleBase" id="RU004404"/>
    </source>
</evidence>
<dbReference type="PANTHER" id="PTHR32060:SF22">
    <property type="entry name" value="CARBOXYL-TERMINAL-PROCESSING PEPTIDASE 3, CHLOROPLASTIC"/>
    <property type="match status" value="1"/>
</dbReference>
<protein>
    <recommendedName>
        <fullName evidence="8">PDZ domain-containing protein</fullName>
    </recommendedName>
</protein>
<dbReference type="Pfam" id="PF03572">
    <property type="entry name" value="Peptidase_S41"/>
    <property type="match status" value="1"/>
</dbReference>
<dbReference type="Gene3D" id="3.30.750.44">
    <property type="match status" value="1"/>
</dbReference>
<keyword evidence="10" id="KW-1185">Reference proteome</keyword>
<feature type="signal peptide" evidence="7">
    <location>
        <begin position="1"/>
        <end position="24"/>
    </location>
</feature>
<dbReference type="InterPro" id="IPR001478">
    <property type="entry name" value="PDZ"/>
</dbReference>
<dbReference type="Gene3D" id="2.30.42.10">
    <property type="match status" value="1"/>
</dbReference>
<dbReference type="InterPro" id="IPR004447">
    <property type="entry name" value="Peptidase_S41A"/>
</dbReference>
<evidence type="ECO:0000256" key="4">
    <source>
        <dbReference type="ARBA" id="ARBA00022801"/>
    </source>
</evidence>
<dbReference type="InterPro" id="IPR029045">
    <property type="entry name" value="ClpP/crotonase-like_dom_sf"/>
</dbReference>
<feature type="chain" id="PRO_5046853345" description="PDZ domain-containing protein" evidence="7">
    <location>
        <begin position="25"/>
        <end position="456"/>
    </location>
</feature>
<dbReference type="Gene3D" id="3.90.226.10">
    <property type="entry name" value="2-enoyl-CoA Hydratase, Chain A, domain 1"/>
    <property type="match status" value="1"/>
</dbReference>